<dbReference type="InterPro" id="IPR029058">
    <property type="entry name" value="AB_hydrolase_fold"/>
</dbReference>
<dbReference type="GO" id="GO:0097176">
    <property type="term" value="P:epoxide metabolic process"/>
    <property type="evidence" value="ECO:0007669"/>
    <property type="project" value="TreeGrafter"/>
</dbReference>
<gene>
    <name evidence="4" type="ORF">C7212DRAFT_302130</name>
</gene>
<keyword evidence="2 4" id="KW-0378">Hydrolase</keyword>
<evidence type="ECO:0000256" key="1">
    <source>
        <dbReference type="ARBA" id="ARBA00010088"/>
    </source>
</evidence>
<dbReference type="InterPro" id="IPR016292">
    <property type="entry name" value="Epoxide_hydrolase"/>
</dbReference>
<keyword evidence="5" id="KW-1185">Reference proteome</keyword>
<dbReference type="Proteomes" id="UP000246991">
    <property type="component" value="Unassembled WGS sequence"/>
</dbReference>
<comment type="similarity">
    <text evidence="1">Belongs to the peptidase S33 family.</text>
</comment>
<dbReference type="InterPro" id="IPR010497">
    <property type="entry name" value="Epoxide_hydro_N"/>
</dbReference>
<evidence type="ECO:0000313" key="5">
    <source>
        <dbReference type="Proteomes" id="UP000246991"/>
    </source>
</evidence>
<dbReference type="AlphaFoldDB" id="A0A317SEQ6"/>
<protein>
    <submittedName>
        <fullName evidence="4">Alpha/beta-hydrolase</fullName>
    </submittedName>
</protein>
<dbReference type="GO" id="GO:0004301">
    <property type="term" value="F:epoxide hydrolase activity"/>
    <property type="evidence" value="ECO:0007669"/>
    <property type="project" value="TreeGrafter"/>
</dbReference>
<reference evidence="4 5" key="1">
    <citation type="submission" date="2018-03" db="EMBL/GenBank/DDBJ databases">
        <title>Genomes of Pezizomycetes fungi and the evolution of truffles.</title>
        <authorList>
            <person name="Murat C."/>
            <person name="Payen T."/>
            <person name="Noel B."/>
            <person name="Kuo A."/>
            <person name="Martin F.M."/>
        </authorList>
    </citation>
    <scope>NUCLEOTIDE SEQUENCE [LARGE SCALE GENOMIC DNA]</scope>
    <source>
        <strain evidence="4">091103-1</strain>
    </source>
</reference>
<evidence type="ECO:0000259" key="3">
    <source>
        <dbReference type="Pfam" id="PF06441"/>
    </source>
</evidence>
<organism evidence="4 5">
    <name type="scientific">Tuber magnatum</name>
    <name type="common">white Piedmont truffle</name>
    <dbReference type="NCBI Taxonomy" id="42249"/>
    <lineage>
        <taxon>Eukaryota</taxon>
        <taxon>Fungi</taxon>
        <taxon>Dikarya</taxon>
        <taxon>Ascomycota</taxon>
        <taxon>Pezizomycotina</taxon>
        <taxon>Pezizomycetes</taxon>
        <taxon>Pezizales</taxon>
        <taxon>Tuberaceae</taxon>
        <taxon>Tuber</taxon>
    </lineage>
</organism>
<dbReference type="SUPFAM" id="SSF53474">
    <property type="entry name" value="alpha/beta-Hydrolases"/>
    <property type="match status" value="1"/>
</dbReference>
<accession>A0A317SEQ6</accession>
<dbReference type="Pfam" id="PF06441">
    <property type="entry name" value="EHN"/>
    <property type="match status" value="1"/>
</dbReference>
<dbReference type="PRINTS" id="PR00412">
    <property type="entry name" value="EPOXHYDRLASE"/>
</dbReference>
<feature type="domain" description="Epoxide hydrolase N-terminal" evidence="3">
    <location>
        <begin position="16"/>
        <end position="129"/>
    </location>
</feature>
<dbReference type="OrthoDB" id="7130006at2759"/>
<dbReference type="EMBL" id="PYWC01000118">
    <property type="protein sequence ID" value="PWW72100.1"/>
    <property type="molecule type" value="Genomic_DNA"/>
</dbReference>
<comment type="caution">
    <text evidence="4">The sequence shown here is derived from an EMBL/GenBank/DDBJ whole genome shotgun (WGS) entry which is preliminary data.</text>
</comment>
<dbReference type="PANTHER" id="PTHR21661:SF71">
    <property type="entry name" value="EPOXIDE HYDROLASE N-TERMINAL DOMAIN-CONTAINING PROTEIN"/>
    <property type="match status" value="1"/>
</dbReference>
<dbReference type="PIRSF" id="PIRSF001112">
    <property type="entry name" value="Epoxide_hydrolase"/>
    <property type="match status" value="1"/>
</dbReference>
<evidence type="ECO:0000313" key="4">
    <source>
        <dbReference type="EMBL" id="PWW72100.1"/>
    </source>
</evidence>
<dbReference type="STRING" id="42249.A0A317SEQ6"/>
<dbReference type="InterPro" id="IPR000639">
    <property type="entry name" value="Epox_hydrolase-like"/>
</dbReference>
<name>A0A317SEQ6_9PEZI</name>
<dbReference type="Gene3D" id="3.40.50.1820">
    <property type="entry name" value="alpha/beta hydrolase"/>
    <property type="match status" value="1"/>
</dbReference>
<dbReference type="PANTHER" id="PTHR21661">
    <property type="entry name" value="EPOXIDE HYDROLASE 1-RELATED"/>
    <property type="match status" value="1"/>
</dbReference>
<evidence type="ECO:0000256" key="2">
    <source>
        <dbReference type="ARBA" id="ARBA00022801"/>
    </source>
</evidence>
<sequence>MSDTPSQERGESFDSPQPYKIHVASKYLDLTTQKFDIARLPNDFGQPEGEEWADGTPKRVVEELIDHWQERFEWRKQEAALNRLPNFRVPIEVDGFGTLRIHFLWQRSSRPDAIPLIMIHGWPGSFWEFSKMIEPLANPPDTSMPAFNVVVPSMPGYAFSDGPKKPGFGARKMAEAMDKLMKKLGYEHYVAQGGDWGYLICRYLAFQYPKSVRAIHVNFLHVKLPTLSFHPIKFLKFFLAMASNGRFPGAYTPEEVTGLKRSKKFYAEEMGYQAIHRTKPMTLAYGLTDSPVGLLAWMREKMHSWTDNYPWTNDEVLTWFMLHWTPGPHQGTRLHKEASREIEEGTSRWSNVPMGFSSFAKEIITPPSDWANMLHPLKFYRKHNSGGHFAAWEKPEELTNDLRDFFKEIVGKDKVLQSHIQQQHSVTGSNGAAGATVSMGVPVAATNGA</sequence>
<proteinExistence type="inferred from homology"/>